<comment type="subcellular location">
    <subcellularLocation>
        <location evidence="1">Membrane</location>
        <topology evidence="1">Multi-pass membrane protein</topology>
    </subcellularLocation>
</comment>
<dbReference type="EMBL" id="RBZO01000035">
    <property type="protein sequence ID" value="RKQ13196.1"/>
    <property type="molecule type" value="Genomic_DNA"/>
</dbReference>
<protein>
    <submittedName>
        <fullName evidence="7">Sodium-independent anion transporter</fullName>
    </submittedName>
</protein>
<sequence length="417" mass="45343">MLYKIFPGLKQIIEYSRLNITGDLTAGMTVAVLLIPQSMAYATIAGVPLHVGLYAAIFPVFFYILFGGASRYLSVGPVSVVSLLAFSGISSLDQSQSLNFLESMIILSFIVGFLQVVWGFFKLGSIFHYVSEAVLNGFIAAVGIIIILNQLDSFLGVSLPAYENLITFSSRVITHLHAIHPYTFGIALGCIIALYLIKKKFPTIPAEFIIIIASVIIVESLALYNQGVDIIGKITFEFPQLPTTIPTADLIFSLLPIALVIAFISFVESYAVAMKLATNDKEPLDPNQELRGLGAANIGSSMVGSIPIAGAISRTAVNYKAGAKSNLSLFVAAVFVLMAIIYLTPFFYYLPKATLAAIIIFAISNLINFGQLLHYVKNKMTDALIYLSTFLTTLMVDIFLGLVVGMITSFFLYTKLK</sequence>
<dbReference type="Pfam" id="PF00916">
    <property type="entry name" value="Sulfate_transp"/>
    <property type="match status" value="1"/>
</dbReference>
<dbReference type="InterPro" id="IPR001902">
    <property type="entry name" value="SLC26A/SulP_fam"/>
</dbReference>
<keyword evidence="4 5" id="KW-0472">Membrane</keyword>
<dbReference type="AlphaFoldDB" id="A0A494YSX9"/>
<evidence type="ECO:0000259" key="6">
    <source>
        <dbReference type="Pfam" id="PF00916"/>
    </source>
</evidence>
<feature type="transmembrane region" description="Helical" evidence="5">
    <location>
        <begin position="327"/>
        <end position="349"/>
    </location>
</feature>
<reference evidence="7 8" key="1">
    <citation type="journal article" date="2015" name="Antonie Van Leeuwenhoek">
        <title>Oceanobacillus bengalensis sp. nov., a bacterium isolated from seawater of the Bay of Bengal.</title>
        <authorList>
            <person name="Yongchang O."/>
            <person name="Xiang W."/>
            <person name="Wang G."/>
        </authorList>
    </citation>
    <scope>NUCLEOTIDE SEQUENCE [LARGE SCALE GENOMIC DNA]</scope>
    <source>
        <strain evidence="7 8">MCCC 1K00260</strain>
    </source>
</reference>
<dbReference type="Proteomes" id="UP000281813">
    <property type="component" value="Unassembled WGS sequence"/>
</dbReference>
<dbReference type="GO" id="GO:0055085">
    <property type="term" value="P:transmembrane transport"/>
    <property type="evidence" value="ECO:0007669"/>
    <property type="project" value="InterPro"/>
</dbReference>
<feature type="transmembrane region" description="Helical" evidence="5">
    <location>
        <begin position="73"/>
        <end position="92"/>
    </location>
</feature>
<feature type="transmembrane region" description="Helical" evidence="5">
    <location>
        <begin position="383"/>
        <end position="413"/>
    </location>
</feature>
<evidence type="ECO:0000256" key="4">
    <source>
        <dbReference type="ARBA" id="ARBA00023136"/>
    </source>
</evidence>
<dbReference type="GO" id="GO:0016020">
    <property type="term" value="C:membrane"/>
    <property type="evidence" value="ECO:0007669"/>
    <property type="project" value="UniProtKB-SubCell"/>
</dbReference>
<evidence type="ECO:0000256" key="1">
    <source>
        <dbReference type="ARBA" id="ARBA00004141"/>
    </source>
</evidence>
<feature type="transmembrane region" description="Helical" evidence="5">
    <location>
        <begin position="133"/>
        <end position="151"/>
    </location>
</feature>
<feature type="transmembrane region" description="Helical" evidence="5">
    <location>
        <begin position="47"/>
        <end position="66"/>
    </location>
</feature>
<feature type="transmembrane region" description="Helical" evidence="5">
    <location>
        <begin position="104"/>
        <end position="121"/>
    </location>
</feature>
<comment type="caution">
    <text evidence="7">The sequence shown here is derived from an EMBL/GenBank/DDBJ whole genome shotgun (WGS) entry which is preliminary data.</text>
</comment>
<keyword evidence="3 5" id="KW-1133">Transmembrane helix</keyword>
<evidence type="ECO:0000256" key="3">
    <source>
        <dbReference type="ARBA" id="ARBA00022989"/>
    </source>
</evidence>
<feature type="transmembrane region" description="Helical" evidence="5">
    <location>
        <begin position="244"/>
        <end position="267"/>
    </location>
</feature>
<dbReference type="InterPro" id="IPR011547">
    <property type="entry name" value="SLC26A/SulP_dom"/>
</dbReference>
<organism evidence="7 8">
    <name type="scientific">Oceanobacillus bengalensis</name>
    <dbReference type="NCBI Taxonomy" id="1435466"/>
    <lineage>
        <taxon>Bacteria</taxon>
        <taxon>Bacillati</taxon>
        <taxon>Bacillota</taxon>
        <taxon>Bacilli</taxon>
        <taxon>Bacillales</taxon>
        <taxon>Bacillaceae</taxon>
        <taxon>Oceanobacillus</taxon>
    </lineage>
</organism>
<feature type="transmembrane region" description="Helical" evidence="5">
    <location>
        <begin position="179"/>
        <end position="197"/>
    </location>
</feature>
<gene>
    <name evidence="7" type="ORF">D8M05_16990</name>
</gene>
<dbReference type="OrthoDB" id="9771198at2"/>
<feature type="transmembrane region" description="Helical" evidence="5">
    <location>
        <begin position="20"/>
        <end position="41"/>
    </location>
</feature>
<keyword evidence="8" id="KW-1185">Reference proteome</keyword>
<evidence type="ECO:0000256" key="2">
    <source>
        <dbReference type="ARBA" id="ARBA00022692"/>
    </source>
</evidence>
<dbReference type="RefSeq" id="WP_121133936.1">
    <property type="nucleotide sequence ID" value="NZ_JBHUFK010000035.1"/>
</dbReference>
<dbReference type="PANTHER" id="PTHR11814">
    <property type="entry name" value="SULFATE TRANSPORTER"/>
    <property type="match status" value="1"/>
</dbReference>
<evidence type="ECO:0000256" key="5">
    <source>
        <dbReference type="SAM" id="Phobius"/>
    </source>
</evidence>
<proteinExistence type="predicted"/>
<feature type="transmembrane region" description="Helical" evidence="5">
    <location>
        <begin position="355"/>
        <end position="376"/>
    </location>
</feature>
<feature type="transmembrane region" description="Helical" evidence="5">
    <location>
        <begin position="204"/>
        <end position="224"/>
    </location>
</feature>
<keyword evidence="2 5" id="KW-0812">Transmembrane</keyword>
<evidence type="ECO:0000313" key="7">
    <source>
        <dbReference type="EMBL" id="RKQ13196.1"/>
    </source>
</evidence>
<name>A0A494YSX9_9BACI</name>
<accession>A0A494YSX9</accession>
<evidence type="ECO:0000313" key="8">
    <source>
        <dbReference type="Proteomes" id="UP000281813"/>
    </source>
</evidence>
<feature type="domain" description="SLC26A/SulP transporter" evidence="6">
    <location>
        <begin position="21"/>
        <end position="389"/>
    </location>
</feature>